<proteinExistence type="predicted"/>
<gene>
    <name evidence="2" type="primary">58</name>
    <name evidence="2" type="ORF">PBI_PAJAZA_58</name>
</gene>
<evidence type="ECO:0000313" key="3">
    <source>
        <dbReference type="Proteomes" id="UP000241138"/>
    </source>
</evidence>
<evidence type="ECO:0000313" key="2">
    <source>
        <dbReference type="EMBL" id="AVJ51049.1"/>
    </source>
</evidence>
<evidence type="ECO:0000256" key="1">
    <source>
        <dbReference type="SAM" id="Phobius"/>
    </source>
</evidence>
<organism evidence="2 3">
    <name type="scientific">Microbacterium phage Pajaza</name>
    <dbReference type="NCBI Taxonomy" id="2099443"/>
    <lineage>
        <taxon>Viruses</taxon>
        <taxon>Duplodnaviria</taxon>
        <taxon>Heunggongvirae</taxon>
        <taxon>Uroviricota</taxon>
        <taxon>Caudoviricetes</taxon>
        <taxon>Pikminvirus</taxon>
        <taxon>Pikminvirus pikmin</taxon>
    </lineage>
</organism>
<dbReference type="EMBL" id="MG944216">
    <property type="protein sequence ID" value="AVJ51049.1"/>
    <property type="molecule type" value="Genomic_DNA"/>
</dbReference>
<keyword evidence="1" id="KW-1133">Transmembrane helix</keyword>
<accession>A0A2P1CIP7</accession>
<dbReference type="Proteomes" id="UP000241138">
    <property type="component" value="Segment"/>
</dbReference>
<keyword evidence="1" id="KW-0472">Membrane</keyword>
<feature type="transmembrane region" description="Helical" evidence="1">
    <location>
        <begin position="20"/>
        <end position="40"/>
    </location>
</feature>
<keyword evidence="1" id="KW-0812">Transmembrane</keyword>
<sequence>MGRQARDGAMYTRSQKGHSLTLHLLLGVVVLWIPAIYYSFSPNHYWHI</sequence>
<name>A0A2P1CIP7_9CAUD</name>
<protein>
    <submittedName>
        <fullName evidence="2">Uncharacterized protein</fullName>
    </submittedName>
</protein>
<reference evidence="2 3" key="1">
    <citation type="submission" date="2018-02" db="EMBL/GenBank/DDBJ databases">
        <authorList>
            <person name="Zacj K.M."/>
            <person name="Aull H.G."/>
            <person name="Garlena R.A."/>
            <person name="Russell D.A."/>
            <person name="Pope W.H."/>
            <person name="Jacobs-Sera D."/>
            <person name="Hatfull G.F."/>
        </authorList>
    </citation>
    <scope>NUCLEOTIDE SEQUENCE [LARGE SCALE GENOMIC DNA]</scope>
</reference>